<comment type="cofactor">
    <cofactor evidence="1">
        <name>Fe(2+)</name>
        <dbReference type="ChEBI" id="CHEBI:29033"/>
    </cofactor>
</comment>
<accession>A0A372ZK94</accession>
<sequence length="287" mass="32254">MDAVTEIGWSSLELDARRELWSLPLEERERRLLWADARAGQWGAGEQVRTRLREFVRNAADSVGITHVSGLVDATRPEQEITEVLSFLLGDFGRIVPQNGRGDLTSVLHDQDGDGNTELGFHCDTCDLLVLLCLRPAFDGGGLTKLASARHVHDLIERERPDALATLREEWTFERSGRAGPQVVVTPILYDRKDGTIGCYYQTRTVRSSPDRGGPELTDRQWEALGVLDEVLYRPEIAFGLPMAAGDLLIIRNSRVLHGRSPFIDEPGPYARRMLRVWVNEGEEWTP</sequence>
<dbReference type="GO" id="GO:0017000">
    <property type="term" value="P:antibiotic biosynthetic process"/>
    <property type="evidence" value="ECO:0007669"/>
    <property type="project" value="UniProtKB-KW"/>
</dbReference>
<dbReference type="PANTHER" id="PTHR10696:SF56">
    <property type="entry name" value="TAUD_TFDA-LIKE DOMAIN-CONTAINING PROTEIN"/>
    <property type="match status" value="1"/>
</dbReference>
<protein>
    <submittedName>
        <fullName evidence="6">Taurine catabolism dioxygenase TauD</fullName>
    </submittedName>
</protein>
<evidence type="ECO:0000256" key="3">
    <source>
        <dbReference type="ARBA" id="ARBA00023004"/>
    </source>
</evidence>
<keyword evidence="2" id="KW-0560">Oxidoreductase</keyword>
<gene>
    <name evidence="6" type="ORF">DR950_36740</name>
</gene>
<feature type="domain" description="TauD/TfdA-like" evidence="5">
    <location>
        <begin position="49"/>
        <end position="278"/>
    </location>
</feature>
<dbReference type="RefSeq" id="WP_049659062.1">
    <property type="nucleotide sequence ID" value="NZ_QVIG01000002.1"/>
</dbReference>
<keyword evidence="3" id="KW-0408">Iron</keyword>
<dbReference type="Pfam" id="PF02668">
    <property type="entry name" value="TauD"/>
    <property type="match status" value="1"/>
</dbReference>
<dbReference type="Proteomes" id="UP000263377">
    <property type="component" value="Unassembled WGS sequence"/>
</dbReference>
<dbReference type="AlphaFoldDB" id="A0A372ZK94"/>
<evidence type="ECO:0000259" key="5">
    <source>
        <dbReference type="Pfam" id="PF02668"/>
    </source>
</evidence>
<keyword evidence="7" id="KW-1185">Reference proteome</keyword>
<organism evidence="6 7">
    <name type="scientific">Kitasatospora xanthocidica</name>
    <dbReference type="NCBI Taxonomy" id="83382"/>
    <lineage>
        <taxon>Bacteria</taxon>
        <taxon>Bacillati</taxon>
        <taxon>Actinomycetota</taxon>
        <taxon>Actinomycetes</taxon>
        <taxon>Kitasatosporales</taxon>
        <taxon>Streptomycetaceae</taxon>
        <taxon>Kitasatospora</taxon>
    </lineage>
</organism>
<keyword evidence="4" id="KW-0045">Antibiotic biosynthesis</keyword>
<evidence type="ECO:0000256" key="1">
    <source>
        <dbReference type="ARBA" id="ARBA00001954"/>
    </source>
</evidence>
<comment type="caution">
    <text evidence="6">The sequence shown here is derived from an EMBL/GenBank/DDBJ whole genome shotgun (WGS) entry which is preliminary data.</text>
</comment>
<evidence type="ECO:0000256" key="4">
    <source>
        <dbReference type="ARBA" id="ARBA00023194"/>
    </source>
</evidence>
<dbReference type="InterPro" id="IPR003819">
    <property type="entry name" value="TauD/TfdA-like"/>
</dbReference>
<proteinExistence type="predicted"/>
<dbReference type="InterPro" id="IPR042098">
    <property type="entry name" value="TauD-like_sf"/>
</dbReference>
<keyword evidence="6" id="KW-0223">Dioxygenase</keyword>
<dbReference type="PANTHER" id="PTHR10696">
    <property type="entry name" value="GAMMA-BUTYROBETAINE HYDROXYLASE-RELATED"/>
    <property type="match status" value="1"/>
</dbReference>
<dbReference type="InterPro" id="IPR050411">
    <property type="entry name" value="AlphaKG_dependent_hydroxylases"/>
</dbReference>
<evidence type="ECO:0000313" key="6">
    <source>
        <dbReference type="EMBL" id="RGD55890.1"/>
    </source>
</evidence>
<dbReference type="EMBL" id="QVIG01000002">
    <property type="protein sequence ID" value="RGD55890.1"/>
    <property type="molecule type" value="Genomic_DNA"/>
</dbReference>
<dbReference type="Gene3D" id="3.60.130.10">
    <property type="entry name" value="Clavaminate synthase-like"/>
    <property type="match status" value="1"/>
</dbReference>
<evidence type="ECO:0000313" key="7">
    <source>
        <dbReference type="Proteomes" id="UP000263377"/>
    </source>
</evidence>
<dbReference type="GO" id="GO:0051213">
    <property type="term" value="F:dioxygenase activity"/>
    <property type="evidence" value="ECO:0007669"/>
    <property type="project" value="UniProtKB-KW"/>
</dbReference>
<name>A0A372ZK94_9ACTN</name>
<dbReference type="SUPFAM" id="SSF51197">
    <property type="entry name" value="Clavaminate synthase-like"/>
    <property type="match status" value="1"/>
</dbReference>
<reference evidence="6 7" key="1">
    <citation type="submission" date="2018-08" db="EMBL/GenBank/DDBJ databases">
        <title>Diversity &amp; Physiological Properties of Lignin-Decomposing Actinobacteria from Soil.</title>
        <authorList>
            <person name="Roh S.G."/>
            <person name="Kim S.B."/>
        </authorList>
    </citation>
    <scope>NUCLEOTIDE SEQUENCE [LARGE SCALE GENOMIC DNA]</scope>
    <source>
        <strain evidence="6 7">MMS17-GH009</strain>
    </source>
</reference>
<evidence type="ECO:0000256" key="2">
    <source>
        <dbReference type="ARBA" id="ARBA00023002"/>
    </source>
</evidence>